<evidence type="ECO:0000313" key="2">
    <source>
        <dbReference type="Proteomes" id="UP000793456"/>
    </source>
</evidence>
<evidence type="ECO:0000313" key="1">
    <source>
        <dbReference type="EMBL" id="TMS08366.1"/>
    </source>
</evidence>
<comment type="caution">
    <text evidence="1">The sequence shown here is derived from an EMBL/GenBank/DDBJ whole genome shotgun (WGS) entry which is preliminary data.</text>
</comment>
<keyword evidence="2" id="KW-1185">Reference proteome</keyword>
<accession>A0ACD3QMD0</accession>
<sequence>MHNVLGPACIFLRKGFAESRQADRELRPEEMDELREAFKEFDKDKDGFIGCKDLGNCMRTMGYMPTEMELIELSQQINMNLGGHVDFEDFVELMGPKLLAETADMIGVKELRDAFKEFDTNGDGQISTAELREAMKKLLGQQVGHRDLEDILRDIDLNGDGHVDFEGVGHAAMQKRGLTDCAHCQCGDPLPTVEHVTINCPIYRPPNGDRGLIDLDSDTLDWLAATKPVEPAARCKDIRRWRAVCPPAIPTLPRHRSRVKSDADHELHLMQISASASNTKTSTRPEDGVFAVVCCGVQCRSLSLLPLRDMTWFIFPADNLLCRCLSIGVTVWLSALFVFIIVPAVLGVSFGIRRLYMRTLLKIFEWATSRMEMGAKEKKEHLYKPYSSGIIAKEPPSSLQQEIQELRGLASCLPSEPEFEMSDILYFCRRGVESIMDDEVTKCFTAQELESWNLLTRSNYNFRHISVRLTVLWGLGVLIRYGVLLPLRVTLAVTAISLLLVLTTLVGLLPNTELRFLLSQKVHLMCYRIFVRALTAIITYHNSENKPKNGGICVANHTTPIDVIILANDGCYSMVAQVHGGLMGMIQRAMVKSSPHIWFNRSEVKDRHLVAKRLGDHVADKTKQPILIFPEGTCINNTSVMMFKKGSFEIGCTVYPVAIKYDPRFGDAFWNSSKFGIVNYLLRMMSSWAIVCSVWYLPPMNREEGEDAVQFANRVKAAIAAQGGLVDLIWDGGLKRAKVKDAFKEEQQKLYSKVLVGEQDQEDRSDNKHLEDENPEEEKSQQDLTEGQ</sequence>
<name>A0ACD3QMD0_LARCR</name>
<reference evidence="1" key="1">
    <citation type="submission" date="2018-11" db="EMBL/GenBank/DDBJ databases">
        <title>The sequence and de novo assembly of Larimichthys crocea genome using PacBio and Hi-C technologies.</title>
        <authorList>
            <person name="Xu P."/>
            <person name="Chen B."/>
            <person name="Zhou Z."/>
            <person name="Ke Q."/>
            <person name="Wu Y."/>
            <person name="Bai H."/>
            <person name="Pu F."/>
        </authorList>
    </citation>
    <scope>NUCLEOTIDE SEQUENCE</scope>
    <source>
        <tissue evidence="1">Muscle</tissue>
    </source>
</reference>
<gene>
    <name evidence="1" type="ORF">E3U43_005849</name>
</gene>
<organism evidence="1 2">
    <name type="scientific">Larimichthys crocea</name>
    <name type="common">Large yellow croaker</name>
    <name type="synonym">Pseudosciaena crocea</name>
    <dbReference type="NCBI Taxonomy" id="215358"/>
    <lineage>
        <taxon>Eukaryota</taxon>
        <taxon>Metazoa</taxon>
        <taxon>Chordata</taxon>
        <taxon>Craniata</taxon>
        <taxon>Vertebrata</taxon>
        <taxon>Euteleostomi</taxon>
        <taxon>Actinopterygii</taxon>
        <taxon>Neopterygii</taxon>
        <taxon>Teleostei</taxon>
        <taxon>Neoteleostei</taxon>
        <taxon>Acanthomorphata</taxon>
        <taxon>Eupercaria</taxon>
        <taxon>Sciaenidae</taxon>
        <taxon>Larimichthys</taxon>
    </lineage>
</organism>
<dbReference type="Proteomes" id="UP000793456">
    <property type="component" value="Chromosome XVII"/>
</dbReference>
<protein>
    <submittedName>
        <fullName evidence="1">Uncharacterized protein</fullName>
    </submittedName>
</protein>
<dbReference type="EMBL" id="CM011690">
    <property type="protein sequence ID" value="TMS08366.1"/>
    <property type="molecule type" value="Genomic_DNA"/>
</dbReference>
<proteinExistence type="predicted"/>